<sequence>MNNIKRTVIRKRMLLLTMSWIFFATTTQAEIENQDITDRMVTMKAENVSLADAFGMIRKETGLTVFYGNQLLDDRERVSFDFKRKKLNEVLDYLLEDKGILYELRRNRVIVLERVARNRPGDLPVSPRQENPPSRSVQPYYITGIVSDLNGPVADVTVQVKGTSRVTSTGASGQYRIQATTGEVLVFRRLGYLEQVITVTEGKTLDVTLTESIQDIDEVIVVGYGTVKKKDLTGAVAQVKAQEVNAFPNANALQALAGRAPGVHIRQSSGAPGPSLSVRVRGGNSIQGSNEPLYVIDGFPIAGSNPSVVNTADIESIEILKDASATAIYGSRGANGVVIITTKKGKAGRTNVSFETSYSTQQLIRKIDLMNAQEYAHFYNQQAVNDKVAPYFTDDQIAAFGSGFDWQDFVFQRAPMATAALGVSGGNEKTQFSIGGSFFGQDGIIKGSNYDRYSLQSSVNHQINDKFSAELNMVLSRLTTERRDSGGGSRGNSMIAAAISAPPILTPYNEDGSYRILHTAYPFLATDLRNPINWINESSAQTKANVALINAAISYRITPELILKVAGGLENRDDRSDNYTTTLFFDSPGIANISTTQQASLLNENTLNYTKTFDKHTLAAVAGVTYQNFINTSVNAGGTDFLSDIYETYNLGAAGTPGVPGSNYVKSALVSFLGRANYSYDDRYLATVSFRRDGSSRYSPGSKWGNFPSAALAWRISNEDFMAGISTISDLKLRASWGLTGSQAIGPYTTLNLLSAGKTIFNNEYFNTVGPSTRLPNDLTWETTEQLDIGVDVGLLSNRILLTADYYLKNTRDLLSDVRLPASMGYTTAIRNVGKVQNKGFEFGIEARPFTDNFSWDINANIAFNRNKVVSLYNQEDVLRDNIGMIIVSDATSILREGRPVGQFWGYIEDGYDEKGDIIYRDINGDGSISSGDKTYIGNANPDFTYGFNSVMNYRNVEFSFFLQGIYGNDIFNASSITNTMDYGFGLNMPKSVYENHWTTDRTDADYPRISRSTPVKVSTRFIEDGSYLRLKNISLGYNLPLTALNINKVQRIQVYVSGQNLFTLTNYTWWDPETNFRLDHNSYPSAKSVTFGIRAGF</sequence>
<dbReference type="NCBIfam" id="TIGR04057">
    <property type="entry name" value="SusC_RagA_signa"/>
    <property type="match status" value="1"/>
</dbReference>
<evidence type="ECO:0000313" key="14">
    <source>
        <dbReference type="Proteomes" id="UP000198670"/>
    </source>
</evidence>
<evidence type="ECO:0000259" key="11">
    <source>
        <dbReference type="Pfam" id="PF00593"/>
    </source>
</evidence>
<dbReference type="GO" id="GO:0009279">
    <property type="term" value="C:cell outer membrane"/>
    <property type="evidence" value="ECO:0007669"/>
    <property type="project" value="UniProtKB-SubCell"/>
</dbReference>
<evidence type="ECO:0000256" key="4">
    <source>
        <dbReference type="ARBA" id="ARBA00022692"/>
    </source>
</evidence>
<dbReference type="SUPFAM" id="SSF56935">
    <property type="entry name" value="Porins"/>
    <property type="match status" value="1"/>
</dbReference>
<name>A0A1I3T8T7_9SPHI</name>
<protein>
    <submittedName>
        <fullName evidence="13">TonB-linked outer membrane protein, SusC/RagA family</fullName>
    </submittedName>
</protein>
<evidence type="ECO:0000256" key="5">
    <source>
        <dbReference type="ARBA" id="ARBA00023077"/>
    </source>
</evidence>
<dbReference type="Gene3D" id="2.40.170.20">
    <property type="entry name" value="TonB-dependent receptor, beta-barrel domain"/>
    <property type="match status" value="1"/>
</dbReference>
<gene>
    <name evidence="13" type="ORF">SAMN05444682_11278</name>
</gene>
<dbReference type="Pfam" id="PF13715">
    <property type="entry name" value="CarbopepD_reg_2"/>
    <property type="match status" value="1"/>
</dbReference>
<evidence type="ECO:0000256" key="1">
    <source>
        <dbReference type="ARBA" id="ARBA00004571"/>
    </source>
</evidence>
<feature type="signal peptide" evidence="10">
    <location>
        <begin position="1"/>
        <end position="29"/>
    </location>
</feature>
<evidence type="ECO:0000256" key="3">
    <source>
        <dbReference type="ARBA" id="ARBA00022452"/>
    </source>
</evidence>
<dbReference type="NCBIfam" id="TIGR04056">
    <property type="entry name" value="OMP_RagA_SusC"/>
    <property type="match status" value="1"/>
</dbReference>
<reference evidence="13 14" key="1">
    <citation type="submission" date="2016-10" db="EMBL/GenBank/DDBJ databases">
        <authorList>
            <person name="de Groot N.N."/>
        </authorList>
    </citation>
    <scope>NUCLEOTIDE SEQUENCE [LARGE SCALE GENOMIC DNA]</scope>
    <source>
        <strain evidence="13 14">RK1</strain>
    </source>
</reference>
<dbReference type="InterPro" id="IPR039426">
    <property type="entry name" value="TonB-dep_rcpt-like"/>
</dbReference>
<dbReference type="AlphaFoldDB" id="A0A1I3T8T7"/>
<feature type="chain" id="PRO_5011784913" evidence="10">
    <location>
        <begin position="30"/>
        <end position="1098"/>
    </location>
</feature>
<dbReference type="InterPro" id="IPR036942">
    <property type="entry name" value="Beta-barrel_TonB_sf"/>
</dbReference>
<dbReference type="Gene3D" id="2.170.130.10">
    <property type="entry name" value="TonB-dependent receptor, plug domain"/>
    <property type="match status" value="1"/>
</dbReference>
<evidence type="ECO:0000256" key="10">
    <source>
        <dbReference type="SAM" id="SignalP"/>
    </source>
</evidence>
<dbReference type="RefSeq" id="WP_245893340.1">
    <property type="nucleotide sequence ID" value="NZ_FOQO01000012.1"/>
</dbReference>
<feature type="domain" description="TonB-dependent receptor plug" evidence="12">
    <location>
        <begin position="228"/>
        <end position="337"/>
    </location>
</feature>
<organism evidence="13 14">
    <name type="scientific">Parapedobacter indicus</name>
    <dbReference type="NCBI Taxonomy" id="1477437"/>
    <lineage>
        <taxon>Bacteria</taxon>
        <taxon>Pseudomonadati</taxon>
        <taxon>Bacteroidota</taxon>
        <taxon>Sphingobacteriia</taxon>
        <taxon>Sphingobacteriales</taxon>
        <taxon>Sphingobacteriaceae</taxon>
        <taxon>Parapedobacter</taxon>
    </lineage>
</organism>
<comment type="subcellular location">
    <subcellularLocation>
        <location evidence="1 8">Cell outer membrane</location>
        <topology evidence="1 8">Multi-pass membrane protein</topology>
    </subcellularLocation>
</comment>
<accession>A0A1I3T8T7</accession>
<keyword evidence="4 8" id="KW-0812">Transmembrane</keyword>
<dbReference type="Pfam" id="PF07715">
    <property type="entry name" value="Plug"/>
    <property type="match status" value="1"/>
</dbReference>
<keyword evidence="2 8" id="KW-0813">Transport</keyword>
<dbReference type="InterPro" id="IPR008969">
    <property type="entry name" value="CarboxyPept-like_regulatory"/>
</dbReference>
<dbReference type="EMBL" id="FOQO01000012">
    <property type="protein sequence ID" value="SFJ67365.1"/>
    <property type="molecule type" value="Genomic_DNA"/>
</dbReference>
<feature type="domain" description="TonB-dependent receptor-like beta-barrel" evidence="11">
    <location>
        <begin position="543"/>
        <end position="1062"/>
    </location>
</feature>
<keyword evidence="5 9" id="KW-0798">TonB box</keyword>
<proteinExistence type="inferred from homology"/>
<keyword evidence="3 8" id="KW-1134">Transmembrane beta strand</keyword>
<keyword evidence="14" id="KW-1185">Reference proteome</keyword>
<dbReference type="STRING" id="1477437.SAMN05444682_11278"/>
<dbReference type="Pfam" id="PF00593">
    <property type="entry name" value="TonB_dep_Rec_b-barrel"/>
    <property type="match status" value="1"/>
</dbReference>
<evidence type="ECO:0000256" key="2">
    <source>
        <dbReference type="ARBA" id="ARBA00022448"/>
    </source>
</evidence>
<comment type="similarity">
    <text evidence="8 9">Belongs to the TonB-dependent receptor family.</text>
</comment>
<evidence type="ECO:0000256" key="7">
    <source>
        <dbReference type="ARBA" id="ARBA00023237"/>
    </source>
</evidence>
<keyword evidence="7 8" id="KW-0998">Cell outer membrane</keyword>
<dbReference type="FunFam" id="2.170.130.10:FF:000008">
    <property type="entry name" value="SusC/RagA family TonB-linked outer membrane protein"/>
    <property type="match status" value="1"/>
</dbReference>
<dbReference type="InterPro" id="IPR023996">
    <property type="entry name" value="TonB-dep_OMP_SusC/RagA"/>
</dbReference>
<keyword evidence="10" id="KW-0732">Signal</keyword>
<dbReference type="Gene3D" id="2.60.40.1120">
    <property type="entry name" value="Carboxypeptidase-like, regulatory domain"/>
    <property type="match status" value="1"/>
</dbReference>
<evidence type="ECO:0000259" key="12">
    <source>
        <dbReference type="Pfam" id="PF07715"/>
    </source>
</evidence>
<dbReference type="PROSITE" id="PS52016">
    <property type="entry name" value="TONB_DEPENDENT_REC_3"/>
    <property type="match status" value="1"/>
</dbReference>
<evidence type="ECO:0000256" key="8">
    <source>
        <dbReference type="PROSITE-ProRule" id="PRU01360"/>
    </source>
</evidence>
<dbReference type="InterPro" id="IPR000531">
    <property type="entry name" value="Beta-barrel_TonB"/>
</dbReference>
<dbReference type="SUPFAM" id="SSF49464">
    <property type="entry name" value="Carboxypeptidase regulatory domain-like"/>
    <property type="match status" value="1"/>
</dbReference>
<dbReference type="Proteomes" id="UP000198670">
    <property type="component" value="Unassembled WGS sequence"/>
</dbReference>
<dbReference type="InterPro" id="IPR012910">
    <property type="entry name" value="Plug_dom"/>
</dbReference>
<evidence type="ECO:0000313" key="13">
    <source>
        <dbReference type="EMBL" id="SFJ67365.1"/>
    </source>
</evidence>
<dbReference type="InterPro" id="IPR023997">
    <property type="entry name" value="TonB-dep_OMP_SusC/RagA_CS"/>
</dbReference>
<dbReference type="InterPro" id="IPR037066">
    <property type="entry name" value="Plug_dom_sf"/>
</dbReference>
<evidence type="ECO:0000256" key="6">
    <source>
        <dbReference type="ARBA" id="ARBA00023136"/>
    </source>
</evidence>
<keyword evidence="6 8" id="KW-0472">Membrane</keyword>
<evidence type="ECO:0000256" key="9">
    <source>
        <dbReference type="RuleBase" id="RU003357"/>
    </source>
</evidence>